<keyword evidence="2" id="KW-1185">Reference proteome</keyword>
<evidence type="ECO:0000313" key="1">
    <source>
        <dbReference type="EMBL" id="KAK2093464.1"/>
    </source>
</evidence>
<comment type="caution">
    <text evidence="1">The sequence shown here is derived from an EMBL/GenBank/DDBJ whole genome shotgun (WGS) entry which is preliminary data.</text>
</comment>
<sequence length="168" mass="18536">MLLMKPCSFTNAVPVSHLQPHQRCAQVTCSLTNAVPESPAASPTLCPELGQLDGCSRVAGLENWTQMSTHMIKSPLEETNTTVSGRLLMTQVQRPQGFWRAETWMLLSCHKSPEIPEWARGPRGRKAKLQWLLKTPVRNAPLQKADLETEESEALCRCCLALSGGGEL</sequence>
<dbReference type="EMBL" id="JASSZA010000015">
    <property type="protein sequence ID" value="KAK2093464.1"/>
    <property type="molecule type" value="Genomic_DNA"/>
</dbReference>
<accession>A0ABQ9U8T1</accession>
<protein>
    <submittedName>
        <fullName evidence="1">Uncharacterized protein</fullName>
    </submittedName>
</protein>
<reference evidence="1 2" key="1">
    <citation type="submission" date="2023-05" db="EMBL/GenBank/DDBJ databases">
        <title>B98-5 Cell Line De Novo Hybrid Assembly: An Optical Mapping Approach.</title>
        <authorList>
            <person name="Kananen K."/>
            <person name="Auerbach J.A."/>
            <person name="Kautto E."/>
            <person name="Blachly J.S."/>
        </authorList>
    </citation>
    <scope>NUCLEOTIDE SEQUENCE [LARGE SCALE GENOMIC DNA]</scope>
    <source>
        <strain evidence="1">B95-8</strain>
        <tissue evidence="1">Cell line</tissue>
    </source>
</reference>
<gene>
    <name evidence="1" type="ORF">P7K49_029993</name>
</gene>
<evidence type="ECO:0000313" key="2">
    <source>
        <dbReference type="Proteomes" id="UP001266305"/>
    </source>
</evidence>
<proteinExistence type="predicted"/>
<dbReference type="Proteomes" id="UP001266305">
    <property type="component" value="Unassembled WGS sequence"/>
</dbReference>
<name>A0ABQ9U8T1_SAGOE</name>
<organism evidence="1 2">
    <name type="scientific">Saguinus oedipus</name>
    <name type="common">Cotton-top tamarin</name>
    <name type="synonym">Oedipomidas oedipus</name>
    <dbReference type="NCBI Taxonomy" id="9490"/>
    <lineage>
        <taxon>Eukaryota</taxon>
        <taxon>Metazoa</taxon>
        <taxon>Chordata</taxon>
        <taxon>Craniata</taxon>
        <taxon>Vertebrata</taxon>
        <taxon>Euteleostomi</taxon>
        <taxon>Mammalia</taxon>
        <taxon>Eutheria</taxon>
        <taxon>Euarchontoglires</taxon>
        <taxon>Primates</taxon>
        <taxon>Haplorrhini</taxon>
        <taxon>Platyrrhini</taxon>
        <taxon>Cebidae</taxon>
        <taxon>Callitrichinae</taxon>
        <taxon>Saguinus</taxon>
    </lineage>
</organism>